<keyword evidence="3" id="KW-1185">Reference proteome</keyword>
<reference evidence="2 3" key="1">
    <citation type="submission" date="2019-04" db="EMBL/GenBank/DDBJ databases">
        <title>Comparative genomics and transcriptomics to analyze fruiting body development in filamentous ascomycetes.</title>
        <authorList>
            <consortium name="DOE Joint Genome Institute"/>
            <person name="Lutkenhaus R."/>
            <person name="Traeger S."/>
            <person name="Breuer J."/>
            <person name="Kuo A."/>
            <person name="Lipzen A."/>
            <person name="Pangilinan J."/>
            <person name="Dilworth D."/>
            <person name="Sandor L."/>
            <person name="Poggeler S."/>
            <person name="Barry K."/>
            <person name="Grigoriev I.V."/>
            <person name="Nowrousian M."/>
        </authorList>
    </citation>
    <scope>NUCLEOTIDE SEQUENCE [LARGE SCALE GENOMIC DNA]</scope>
    <source>
        <strain evidence="2 3">CBS 389.68</strain>
    </source>
</reference>
<sequence>MPPSLFLLGVARAPLIPHLRAVPLGLRSQPTSSILPQLRTYAKKKAVMAQKAKAQAKAKLPGPLPRDLKSLADTKSAPTPKGGAKNTAKSQTAAPVYMTLAERLGAAGKQTVLFAGYPKTYVWSCLGASAFFYTWSWYNWKVNIDTPPPPGLDIPEWVPALHWFAIAVFTFAGTVCALVPARVVQKIVAVPHRPIPTRPATIKLHLFKRNVLPFLPEKRIIVDSPELLRLNEPLQPIVPPAPAPNSMARLTPGARIVARIAGLPFKMFKWVRDTITGANFVKITLENGNTLVLMKDAWVWERRGIDKLLPLRRA</sequence>
<evidence type="ECO:0000313" key="2">
    <source>
        <dbReference type="EMBL" id="TGZ84186.1"/>
    </source>
</evidence>
<dbReference type="OrthoDB" id="5387493at2759"/>
<dbReference type="InParanoid" id="A0A4S2N4Z5"/>
<evidence type="ECO:0000256" key="1">
    <source>
        <dbReference type="SAM" id="MobiDB-lite"/>
    </source>
</evidence>
<dbReference type="EMBL" id="ML220113">
    <property type="protein sequence ID" value="TGZ84186.1"/>
    <property type="molecule type" value="Genomic_DNA"/>
</dbReference>
<name>A0A4S2N4Z5_9PEZI</name>
<dbReference type="AlphaFoldDB" id="A0A4S2N4Z5"/>
<proteinExistence type="predicted"/>
<feature type="region of interest" description="Disordered" evidence="1">
    <location>
        <begin position="54"/>
        <end position="90"/>
    </location>
</feature>
<protein>
    <submittedName>
        <fullName evidence="2">Uncharacterized protein</fullName>
    </submittedName>
</protein>
<gene>
    <name evidence="2" type="ORF">EX30DRAFT_362119</name>
</gene>
<organism evidence="2 3">
    <name type="scientific">Ascodesmis nigricans</name>
    <dbReference type="NCBI Taxonomy" id="341454"/>
    <lineage>
        <taxon>Eukaryota</taxon>
        <taxon>Fungi</taxon>
        <taxon>Dikarya</taxon>
        <taxon>Ascomycota</taxon>
        <taxon>Pezizomycotina</taxon>
        <taxon>Pezizomycetes</taxon>
        <taxon>Pezizales</taxon>
        <taxon>Ascodesmidaceae</taxon>
        <taxon>Ascodesmis</taxon>
    </lineage>
</organism>
<accession>A0A4S2N4Z5</accession>
<dbReference type="Proteomes" id="UP000298138">
    <property type="component" value="Unassembled WGS sequence"/>
</dbReference>
<evidence type="ECO:0000313" key="3">
    <source>
        <dbReference type="Proteomes" id="UP000298138"/>
    </source>
</evidence>